<comment type="function">
    <text evidence="8">Involved in peptide bond synthesis. Alleviates ribosome stalling that occurs when 3 or more consecutive Pro residues or the sequence PPG is present in a protein, possibly by augmenting the peptidyl transferase activity of the ribosome. Modification of Lys-34 is required for alleviation.</text>
</comment>
<dbReference type="NCBIfam" id="NF001810">
    <property type="entry name" value="PRK00529.1"/>
    <property type="match status" value="1"/>
</dbReference>
<evidence type="ECO:0000313" key="13">
    <source>
        <dbReference type="EMBL" id="MBL6811378.1"/>
    </source>
</evidence>
<evidence type="ECO:0000256" key="3">
    <source>
        <dbReference type="ARBA" id="ARBA00009479"/>
    </source>
</evidence>
<dbReference type="InterPro" id="IPR020599">
    <property type="entry name" value="Transl_elong_fac_P/YeiP"/>
</dbReference>
<dbReference type="InterPro" id="IPR011768">
    <property type="entry name" value="Transl_elongation_fac_P"/>
</dbReference>
<keyword evidence="7 8" id="KW-0379">Hydroxylation</keyword>
<dbReference type="FunFam" id="2.30.30.30:FF:000003">
    <property type="entry name" value="Elongation factor P"/>
    <property type="match status" value="1"/>
</dbReference>
<evidence type="ECO:0000256" key="5">
    <source>
        <dbReference type="ARBA" id="ARBA00022768"/>
    </source>
</evidence>
<gene>
    <name evidence="8 13" type="primary">efp</name>
    <name evidence="13" type="ORF">ISQ63_00680</name>
</gene>
<evidence type="ECO:0000256" key="8">
    <source>
        <dbReference type="HAMAP-Rule" id="MF_00141"/>
    </source>
</evidence>
<dbReference type="EMBL" id="JADHQC010000002">
    <property type="protein sequence ID" value="MBL6811378.1"/>
    <property type="molecule type" value="Genomic_DNA"/>
</dbReference>
<dbReference type="SUPFAM" id="SSF50104">
    <property type="entry name" value="Translation proteins SH3-like domain"/>
    <property type="match status" value="1"/>
</dbReference>
<evidence type="ECO:0000256" key="10">
    <source>
        <dbReference type="RuleBase" id="RU004389"/>
    </source>
</evidence>
<protein>
    <recommendedName>
        <fullName evidence="8 9">Elongation factor P</fullName>
        <shortName evidence="8">EF-P</shortName>
    </recommendedName>
</protein>
<organism evidence="13 14">
    <name type="scientific">SAR86 cluster bacterium</name>
    <dbReference type="NCBI Taxonomy" id="2030880"/>
    <lineage>
        <taxon>Bacteria</taxon>
        <taxon>Pseudomonadati</taxon>
        <taxon>Pseudomonadota</taxon>
        <taxon>Gammaproteobacteria</taxon>
        <taxon>SAR86 cluster</taxon>
    </lineage>
</organism>
<dbReference type="PROSITE" id="PS01275">
    <property type="entry name" value="EFP"/>
    <property type="match status" value="1"/>
</dbReference>
<comment type="caution">
    <text evidence="13">The sequence shown here is derived from an EMBL/GenBank/DDBJ whole genome shotgun (WGS) entry which is preliminary data.</text>
</comment>
<sequence length="189" mass="21737">MTQISTNEFKQGLKIILDKSPCEIIEHEFHKPGKGQAVMRIKYRDLLSNRVLEKTFKTGESVEKAEISSKEMQFLYQQDNKVILMDTTNYEQFECDQSKIEKQVVWMKEGANYEIIFWEDTLITVEIDNFVDISVKDTDPGLKGDTATNTFKPAILENGIEIKVPLFISPGDVISVDTRSMEYQGRVNK</sequence>
<keyword evidence="6 8" id="KW-0648">Protein biosynthesis</keyword>
<keyword evidence="5 8" id="KW-0251">Elongation factor</keyword>
<evidence type="ECO:0000259" key="11">
    <source>
        <dbReference type="SMART" id="SM00841"/>
    </source>
</evidence>
<dbReference type="Gene3D" id="2.40.50.140">
    <property type="entry name" value="Nucleic acid-binding proteins"/>
    <property type="match status" value="2"/>
</dbReference>
<dbReference type="GO" id="GO:0003746">
    <property type="term" value="F:translation elongation factor activity"/>
    <property type="evidence" value="ECO:0007669"/>
    <property type="project" value="UniProtKB-UniRule"/>
</dbReference>
<dbReference type="FunFam" id="2.40.50.140:FF:000009">
    <property type="entry name" value="Elongation factor P"/>
    <property type="match status" value="1"/>
</dbReference>
<dbReference type="Pfam" id="PF09285">
    <property type="entry name" value="Elong-fact-P_C"/>
    <property type="match status" value="1"/>
</dbReference>
<dbReference type="PANTHER" id="PTHR30053:SF12">
    <property type="entry name" value="ELONGATION FACTOR P (EF-P) FAMILY PROTEIN"/>
    <property type="match status" value="1"/>
</dbReference>
<dbReference type="PANTHER" id="PTHR30053">
    <property type="entry name" value="ELONGATION FACTOR P"/>
    <property type="match status" value="1"/>
</dbReference>
<dbReference type="CDD" id="cd04470">
    <property type="entry name" value="S1_EF-P_repeat_1"/>
    <property type="match status" value="1"/>
</dbReference>
<dbReference type="Proteomes" id="UP000744438">
    <property type="component" value="Unassembled WGS sequence"/>
</dbReference>
<feature type="modified residue" description="N6-(3,6-diaminohexanoyl)-5-hydroxylysine" evidence="8">
    <location>
        <position position="34"/>
    </location>
</feature>
<evidence type="ECO:0000256" key="7">
    <source>
        <dbReference type="ARBA" id="ARBA00023278"/>
    </source>
</evidence>
<keyword evidence="4 8" id="KW-0963">Cytoplasm</keyword>
<dbReference type="HAMAP" id="MF_00141">
    <property type="entry name" value="EF_P"/>
    <property type="match status" value="1"/>
</dbReference>
<dbReference type="InterPro" id="IPR012340">
    <property type="entry name" value="NA-bd_OB-fold"/>
</dbReference>
<dbReference type="SUPFAM" id="SSF50249">
    <property type="entry name" value="Nucleic acid-binding proteins"/>
    <property type="match status" value="2"/>
</dbReference>
<comment type="PTM">
    <text evidence="8">May be beta-lysylated on the epsilon-amino group of Lys-34 by the combined action of EpmA and EpmB, and then hydroxylated on the C5 position of the same residue by EpmC (if this protein is present). Lysylation is critical for the stimulatory effect of EF-P on peptide-bond formation. The lysylation moiety may extend toward the peptidyltransferase center and stabilize the terminal 3-CCA end of the tRNA. Hydroxylation of the C5 position on Lys-34 may allow additional potential stabilizing hydrogen-bond interactions with the P-tRNA.</text>
</comment>
<dbReference type="GO" id="GO:0005829">
    <property type="term" value="C:cytosol"/>
    <property type="evidence" value="ECO:0007669"/>
    <property type="project" value="UniProtKB-ARBA"/>
</dbReference>
<feature type="domain" description="Translation elongation factor P/YeiP central" evidence="12">
    <location>
        <begin position="69"/>
        <end position="123"/>
    </location>
</feature>
<evidence type="ECO:0000256" key="9">
    <source>
        <dbReference type="NCBIfam" id="TIGR00038"/>
    </source>
</evidence>
<evidence type="ECO:0000256" key="2">
    <source>
        <dbReference type="ARBA" id="ARBA00004815"/>
    </source>
</evidence>
<name>A0A937I3Y6_9GAMM</name>
<comment type="similarity">
    <text evidence="3 8 10">Belongs to the elongation factor P family.</text>
</comment>
<dbReference type="CDD" id="cd05794">
    <property type="entry name" value="S1_EF-P_repeat_2"/>
    <property type="match status" value="1"/>
</dbReference>
<dbReference type="InterPro" id="IPR013852">
    <property type="entry name" value="Transl_elong_P/YeiP_CS"/>
</dbReference>
<dbReference type="GO" id="GO:0043043">
    <property type="term" value="P:peptide biosynthetic process"/>
    <property type="evidence" value="ECO:0007669"/>
    <property type="project" value="InterPro"/>
</dbReference>
<dbReference type="InterPro" id="IPR015365">
    <property type="entry name" value="Elong-fact-P_C"/>
</dbReference>
<dbReference type="Pfam" id="PF08207">
    <property type="entry name" value="EFP_N"/>
    <property type="match status" value="1"/>
</dbReference>
<dbReference type="AlphaFoldDB" id="A0A937I3Y6"/>
<feature type="domain" description="Elongation factor P C-terminal" evidence="11">
    <location>
        <begin position="131"/>
        <end position="186"/>
    </location>
</feature>
<dbReference type="PIRSF" id="PIRSF005901">
    <property type="entry name" value="EF-P"/>
    <property type="match status" value="1"/>
</dbReference>
<dbReference type="SMART" id="SM00841">
    <property type="entry name" value="Elong-fact-P_C"/>
    <property type="match status" value="1"/>
</dbReference>
<dbReference type="InterPro" id="IPR014722">
    <property type="entry name" value="Rib_uL2_dom2"/>
</dbReference>
<dbReference type="SMART" id="SM01185">
    <property type="entry name" value="EFP"/>
    <property type="match status" value="1"/>
</dbReference>
<accession>A0A937I3Y6</accession>
<dbReference type="InterPro" id="IPR008991">
    <property type="entry name" value="Translation_prot_SH3-like_sf"/>
</dbReference>
<dbReference type="NCBIfam" id="TIGR00038">
    <property type="entry name" value="efp"/>
    <property type="match status" value="1"/>
</dbReference>
<dbReference type="InterPro" id="IPR013185">
    <property type="entry name" value="Transl_elong_KOW-like"/>
</dbReference>
<dbReference type="FunFam" id="2.40.50.140:FF:000004">
    <property type="entry name" value="Elongation factor P"/>
    <property type="match status" value="1"/>
</dbReference>
<reference evidence="13" key="1">
    <citation type="submission" date="2020-10" db="EMBL/GenBank/DDBJ databases">
        <title>Microbiome of the Black Sea water column analyzed by genome centric metagenomics.</title>
        <authorList>
            <person name="Cabello-Yeves P.J."/>
            <person name="Callieri C."/>
            <person name="Picazo A."/>
            <person name="Mehrshad M."/>
            <person name="Haro-Moreno J.M."/>
            <person name="Roda-Garcia J."/>
            <person name="Dzembekova N."/>
            <person name="Slabakova V."/>
            <person name="Slabakova N."/>
            <person name="Moncheva S."/>
            <person name="Rodriguez-Valera F."/>
        </authorList>
    </citation>
    <scope>NUCLEOTIDE SEQUENCE</scope>
    <source>
        <strain evidence="13">BS307-5m-G49</strain>
    </source>
</reference>
<comment type="subcellular location">
    <subcellularLocation>
        <location evidence="1 8">Cytoplasm</location>
    </subcellularLocation>
</comment>
<comment type="pathway">
    <text evidence="2 8">Protein biosynthesis; polypeptide chain elongation.</text>
</comment>
<evidence type="ECO:0000256" key="6">
    <source>
        <dbReference type="ARBA" id="ARBA00022917"/>
    </source>
</evidence>
<evidence type="ECO:0000259" key="12">
    <source>
        <dbReference type="SMART" id="SM01185"/>
    </source>
</evidence>
<dbReference type="Gene3D" id="2.30.30.30">
    <property type="match status" value="1"/>
</dbReference>
<proteinExistence type="inferred from homology"/>
<dbReference type="InterPro" id="IPR001059">
    <property type="entry name" value="Transl_elong_P/YeiP_cen"/>
</dbReference>
<evidence type="ECO:0000256" key="1">
    <source>
        <dbReference type="ARBA" id="ARBA00004496"/>
    </source>
</evidence>
<dbReference type="Pfam" id="PF01132">
    <property type="entry name" value="EFP"/>
    <property type="match status" value="1"/>
</dbReference>
<evidence type="ECO:0000256" key="4">
    <source>
        <dbReference type="ARBA" id="ARBA00022490"/>
    </source>
</evidence>
<evidence type="ECO:0000313" key="14">
    <source>
        <dbReference type="Proteomes" id="UP000744438"/>
    </source>
</evidence>